<name>A0A2W2B5B6_9BACT</name>
<sequence length="63" mass="7161">MWNNHCVQSPFCYLSAIWILLLQCATQLRPDRSGAAGGKGFNKMALSDRHQGHFTNKDWLAVR</sequence>
<protein>
    <submittedName>
        <fullName evidence="1">Uncharacterized protein</fullName>
    </submittedName>
</protein>
<reference evidence="1 2" key="1">
    <citation type="submission" date="2018-06" db="EMBL/GenBank/DDBJ databases">
        <title>Mucibacter soli gen. nov., sp. nov., a new member of the family Chitinophagaceae producing mucin.</title>
        <authorList>
            <person name="Kim M.-K."/>
            <person name="Park S."/>
            <person name="Kim T.-S."/>
            <person name="Joung Y."/>
            <person name="Han J.-H."/>
            <person name="Kim S.B."/>
        </authorList>
    </citation>
    <scope>NUCLEOTIDE SEQUENCE [LARGE SCALE GENOMIC DNA]</scope>
    <source>
        <strain evidence="1 2">R1-15</strain>
    </source>
</reference>
<evidence type="ECO:0000313" key="1">
    <source>
        <dbReference type="EMBL" id="PZF71379.1"/>
    </source>
</evidence>
<evidence type="ECO:0000313" key="2">
    <source>
        <dbReference type="Proteomes" id="UP000248745"/>
    </source>
</evidence>
<organism evidence="1 2">
    <name type="scientific">Taibaiella soli</name>
    <dbReference type="NCBI Taxonomy" id="1649169"/>
    <lineage>
        <taxon>Bacteria</taxon>
        <taxon>Pseudomonadati</taxon>
        <taxon>Bacteroidota</taxon>
        <taxon>Chitinophagia</taxon>
        <taxon>Chitinophagales</taxon>
        <taxon>Chitinophagaceae</taxon>
        <taxon>Taibaiella</taxon>
    </lineage>
</organism>
<keyword evidence="2" id="KW-1185">Reference proteome</keyword>
<dbReference type="EMBL" id="QKTW01000025">
    <property type="protein sequence ID" value="PZF71379.1"/>
    <property type="molecule type" value="Genomic_DNA"/>
</dbReference>
<proteinExistence type="predicted"/>
<accession>A0A2W2B5B6</accession>
<dbReference type="AlphaFoldDB" id="A0A2W2B5B6"/>
<comment type="caution">
    <text evidence="1">The sequence shown here is derived from an EMBL/GenBank/DDBJ whole genome shotgun (WGS) entry which is preliminary data.</text>
</comment>
<dbReference type="Proteomes" id="UP000248745">
    <property type="component" value="Unassembled WGS sequence"/>
</dbReference>
<gene>
    <name evidence="1" type="ORF">DN068_18995</name>
</gene>